<dbReference type="Proteomes" id="UP001152531">
    <property type="component" value="Unassembled WGS sequence"/>
</dbReference>
<protein>
    <submittedName>
        <fullName evidence="1">Uncharacterized protein</fullName>
    </submittedName>
</protein>
<reference evidence="1" key="1">
    <citation type="submission" date="2022-06" db="EMBL/GenBank/DDBJ databases">
        <authorList>
            <person name="Legras J.-L."/>
            <person name="Devillers H."/>
            <person name="Grondin C."/>
        </authorList>
    </citation>
    <scope>NUCLEOTIDE SEQUENCE</scope>
    <source>
        <strain evidence="1">CLIB 1444</strain>
    </source>
</reference>
<organism evidence="1 2">
    <name type="scientific">[Candida] jaroonii</name>
    <dbReference type="NCBI Taxonomy" id="467808"/>
    <lineage>
        <taxon>Eukaryota</taxon>
        <taxon>Fungi</taxon>
        <taxon>Dikarya</taxon>
        <taxon>Ascomycota</taxon>
        <taxon>Saccharomycotina</taxon>
        <taxon>Pichiomycetes</taxon>
        <taxon>Debaryomycetaceae</taxon>
        <taxon>Yamadazyma</taxon>
    </lineage>
</organism>
<proteinExistence type="predicted"/>
<evidence type="ECO:0000313" key="1">
    <source>
        <dbReference type="EMBL" id="CAH6722525.1"/>
    </source>
</evidence>
<dbReference type="EMBL" id="CALSDN010000010">
    <property type="protein sequence ID" value="CAH6722525.1"/>
    <property type="molecule type" value="Genomic_DNA"/>
</dbReference>
<comment type="caution">
    <text evidence="1">The sequence shown here is derived from an EMBL/GenBank/DDBJ whole genome shotgun (WGS) entry which is preliminary data.</text>
</comment>
<evidence type="ECO:0000313" key="2">
    <source>
        <dbReference type="Proteomes" id="UP001152531"/>
    </source>
</evidence>
<accession>A0ACA9YBT8</accession>
<keyword evidence="2" id="KW-1185">Reference proteome</keyword>
<gene>
    <name evidence="1" type="ORF">CLIB1444_10S00386</name>
</gene>
<name>A0ACA9YBT8_9ASCO</name>
<sequence>MCMKANCNYCKKTSWIGCGSHVPSVMDKVPKDQWCTCKGGDTYPPKAGTGEF</sequence>